<keyword evidence="2 3" id="KW-0732">Signal</keyword>
<dbReference type="InterPro" id="IPR017797">
    <property type="entry name" value="Phosphnate-bd"/>
</dbReference>
<evidence type="ECO:0000313" key="5">
    <source>
        <dbReference type="Proteomes" id="UP000481033"/>
    </source>
</evidence>
<proteinExistence type="inferred from homology"/>
<evidence type="ECO:0000256" key="3">
    <source>
        <dbReference type="SAM" id="SignalP"/>
    </source>
</evidence>
<feature type="signal peptide" evidence="3">
    <location>
        <begin position="1"/>
        <end position="24"/>
    </location>
</feature>
<dbReference type="PROSITE" id="PS51257">
    <property type="entry name" value="PROKAR_LIPOPROTEIN"/>
    <property type="match status" value="1"/>
</dbReference>
<dbReference type="PANTHER" id="PTHR35841">
    <property type="entry name" value="PHOSPHONATES-BINDING PERIPLASMIC PROTEIN"/>
    <property type="match status" value="1"/>
</dbReference>
<dbReference type="Gene3D" id="3.40.190.10">
    <property type="entry name" value="Periplasmic binding protein-like II"/>
    <property type="match status" value="2"/>
</dbReference>
<evidence type="ECO:0000256" key="2">
    <source>
        <dbReference type="ARBA" id="ARBA00022729"/>
    </source>
</evidence>
<accession>A0A6M0RIT4</accession>
<name>A0A6M0RIT4_9CYAN</name>
<dbReference type="Gene3D" id="1.20.58.90">
    <property type="match status" value="1"/>
</dbReference>
<dbReference type="GO" id="GO:0055085">
    <property type="term" value="P:transmembrane transport"/>
    <property type="evidence" value="ECO:0007669"/>
    <property type="project" value="InterPro"/>
</dbReference>
<dbReference type="GO" id="GO:0043190">
    <property type="term" value="C:ATP-binding cassette (ABC) transporter complex"/>
    <property type="evidence" value="ECO:0007669"/>
    <property type="project" value="InterPro"/>
</dbReference>
<feature type="chain" id="PRO_5026930315" evidence="3">
    <location>
        <begin position="25"/>
        <end position="355"/>
    </location>
</feature>
<dbReference type="GO" id="GO:0015716">
    <property type="term" value="P:organic phosphonate transport"/>
    <property type="evidence" value="ECO:0007669"/>
    <property type="project" value="InterPro"/>
</dbReference>
<sequence length="355" mass="38292">MSTISLRRFASLFAASTMMVSSLAACSGAGGGVDTATDAAEDAATSVTEGGICAADIKEIEFGIISTESADNLKPQWEPLLTDMSEAIGRPVKGFYATDYAGVIEGMGAGKVQVAWYGGKSYIEAAERSEAEAFVQTVAIDGSKGYYSHLITNVENPIVGEIDLEAGDGDKYVVENAADLTFAFNDPNSTSGFLVPTYYVFAQQGANADKIFSELVFAGSHEATALAIAENQVDVATNNNENLARLEETAPDALEKIQIIWTSPVIPSDPLAYRKDLPDCLKDSMKDFFINYDNAEVLEGLQWSGLDSAKDEDWNTIRELQIAKDLLEVQNDENLSDADKQTKLDELNKKLEALK</sequence>
<organism evidence="4 5">
    <name type="scientific">Adonisia turfae CCMR0081</name>
    <dbReference type="NCBI Taxonomy" id="2292702"/>
    <lineage>
        <taxon>Bacteria</taxon>
        <taxon>Bacillati</taxon>
        <taxon>Cyanobacteriota</taxon>
        <taxon>Adonisia</taxon>
        <taxon>Adonisia turfae</taxon>
    </lineage>
</organism>
<dbReference type="NCBIfam" id="TIGR01098">
    <property type="entry name" value="3A0109s03R"/>
    <property type="match status" value="1"/>
</dbReference>
<dbReference type="RefSeq" id="WP_163670010.1">
    <property type="nucleotide sequence ID" value="NZ_QXHD01000004.1"/>
</dbReference>
<dbReference type="NCBIfam" id="TIGR03431">
    <property type="entry name" value="PhnD"/>
    <property type="match status" value="1"/>
</dbReference>
<evidence type="ECO:0000256" key="1">
    <source>
        <dbReference type="ARBA" id="ARBA00007162"/>
    </source>
</evidence>
<dbReference type="Pfam" id="PF12974">
    <property type="entry name" value="Phosphonate-bd"/>
    <property type="match status" value="1"/>
</dbReference>
<dbReference type="SUPFAM" id="SSF53850">
    <property type="entry name" value="Periplasmic binding protein-like II"/>
    <property type="match status" value="1"/>
</dbReference>
<reference evidence="4 5" key="1">
    <citation type="journal article" date="2020" name="Microb. Ecol.">
        <title>Ecogenomics of the Marine Benthic Filamentous Cyanobacterium Adonisia.</title>
        <authorList>
            <person name="Walter J.M."/>
            <person name="Coutinho F.H."/>
            <person name="Leomil L."/>
            <person name="Hargreaves P.I."/>
            <person name="Campeao M.E."/>
            <person name="Vieira V.V."/>
            <person name="Silva B.S."/>
            <person name="Fistarol G.O."/>
            <person name="Salomon P.S."/>
            <person name="Sawabe T."/>
            <person name="Mino S."/>
            <person name="Hosokawa M."/>
            <person name="Miyashita H."/>
            <person name="Maruyama F."/>
            <person name="van Verk M.C."/>
            <person name="Dutilh B.E."/>
            <person name="Thompson C.C."/>
            <person name="Thompson F.L."/>
        </authorList>
    </citation>
    <scope>NUCLEOTIDE SEQUENCE [LARGE SCALE GENOMIC DNA]</scope>
    <source>
        <strain evidence="4 5">CCMR0081</strain>
    </source>
</reference>
<gene>
    <name evidence="4" type="primary">phnD</name>
    <name evidence="4" type="ORF">DXZ20_10650</name>
</gene>
<comment type="similarity">
    <text evidence="1">Belongs to the phosphate/phosphite/phosphonate binding protein family.</text>
</comment>
<dbReference type="InterPro" id="IPR005770">
    <property type="entry name" value="PhnD"/>
</dbReference>
<dbReference type="EMBL" id="QXHD01000004">
    <property type="protein sequence ID" value="NEZ56124.1"/>
    <property type="molecule type" value="Genomic_DNA"/>
</dbReference>
<protein>
    <submittedName>
        <fullName evidence="4">Phosphonate ABC transporter substrate-binding protein</fullName>
    </submittedName>
</protein>
<dbReference type="Proteomes" id="UP000481033">
    <property type="component" value="Unassembled WGS sequence"/>
</dbReference>
<comment type="caution">
    <text evidence="4">The sequence shown here is derived from an EMBL/GenBank/DDBJ whole genome shotgun (WGS) entry which is preliminary data.</text>
</comment>
<dbReference type="AlphaFoldDB" id="A0A6M0RIT4"/>
<dbReference type="PANTHER" id="PTHR35841:SF1">
    <property type="entry name" value="PHOSPHONATES-BINDING PERIPLASMIC PROTEIN"/>
    <property type="match status" value="1"/>
</dbReference>
<keyword evidence="5" id="KW-1185">Reference proteome</keyword>
<evidence type="ECO:0000313" key="4">
    <source>
        <dbReference type="EMBL" id="NEZ56124.1"/>
    </source>
</evidence>